<evidence type="ECO:0000256" key="2">
    <source>
        <dbReference type="SAM" id="SignalP"/>
    </source>
</evidence>
<keyword evidence="5" id="KW-1185">Reference proteome</keyword>
<dbReference type="InterPro" id="IPR007110">
    <property type="entry name" value="Ig-like_dom"/>
</dbReference>
<dbReference type="InterPro" id="IPR013783">
    <property type="entry name" value="Ig-like_fold"/>
</dbReference>
<reference evidence="4" key="1">
    <citation type="submission" date="2020-03" db="EMBL/GenBank/DDBJ databases">
        <authorList>
            <person name="Weist P."/>
        </authorList>
    </citation>
    <scope>NUCLEOTIDE SEQUENCE</scope>
</reference>
<comment type="caution">
    <text evidence="4">The sequence shown here is derived from an EMBL/GenBank/DDBJ whole genome shotgun (WGS) entry which is preliminary data.</text>
</comment>
<feature type="chain" id="PRO_5040150945" description="Ig-like domain-containing protein" evidence="2">
    <location>
        <begin position="25"/>
        <end position="226"/>
    </location>
</feature>
<dbReference type="EMBL" id="CADEAL010003813">
    <property type="protein sequence ID" value="CAB1445912.1"/>
    <property type="molecule type" value="Genomic_DNA"/>
</dbReference>
<accession>A0A9N7VAY5</accession>
<sequence>MNPGHLSLLCFPLLVSACVQLCGGAAVVDVLPDVVCVSGTDCVVRCLAEPVEGVEYRAVRWYRVRESPSSRLSGLLSRDLPTGPTKYYSGLDREVELQAESRSLLLPNVTCGDGGVYTCHLAAPLGEQNQDGRVLLTLTGFACGPTEKLTTDESIILAVAVLMVALVAFLISFMCLKNVLRDRNIKTVKKETLLDATLKPLEKKDLMLIYTLGPKPSSSSMKHVCV</sequence>
<dbReference type="Proteomes" id="UP001153269">
    <property type="component" value="Unassembled WGS sequence"/>
</dbReference>
<dbReference type="Gene3D" id="2.60.40.10">
    <property type="entry name" value="Immunoglobulins"/>
    <property type="match status" value="1"/>
</dbReference>
<dbReference type="SUPFAM" id="SSF48726">
    <property type="entry name" value="Immunoglobulin"/>
    <property type="match status" value="1"/>
</dbReference>
<proteinExistence type="predicted"/>
<dbReference type="PROSITE" id="PS50835">
    <property type="entry name" value="IG_LIKE"/>
    <property type="match status" value="1"/>
</dbReference>
<organism evidence="4 5">
    <name type="scientific">Pleuronectes platessa</name>
    <name type="common">European plaice</name>
    <dbReference type="NCBI Taxonomy" id="8262"/>
    <lineage>
        <taxon>Eukaryota</taxon>
        <taxon>Metazoa</taxon>
        <taxon>Chordata</taxon>
        <taxon>Craniata</taxon>
        <taxon>Vertebrata</taxon>
        <taxon>Euteleostomi</taxon>
        <taxon>Actinopterygii</taxon>
        <taxon>Neopterygii</taxon>
        <taxon>Teleostei</taxon>
        <taxon>Neoteleostei</taxon>
        <taxon>Acanthomorphata</taxon>
        <taxon>Carangaria</taxon>
        <taxon>Pleuronectiformes</taxon>
        <taxon>Pleuronectoidei</taxon>
        <taxon>Pleuronectidae</taxon>
        <taxon>Pleuronectes</taxon>
    </lineage>
</organism>
<gene>
    <name evidence="4" type="ORF">PLEPLA_LOCUS33655</name>
</gene>
<feature type="domain" description="Ig-like" evidence="3">
    <location>
        <begin position="12"/>
        <end position="137"/>
    </location>
</feature>
<evidence type="ECO:0000313" key="5">
    <source>
        <dbReference type="Proteomes" id="UP001153269"/>
    </source>
</evidence>
<keyword evidence="1" id="KW-0812">Transmembrane</keyword>
<dbReference type="PANTHER" id="PTHR15193">
    <property type="entry name" value="CD83 ANTIGEN"/>
    <property type="match status" value="1"/>
</dbReference>
<keyword evidence="2" id="KW-0732">Signal</keyword>
<feature type="transmembrane region" description="Helical" evidence="1">
    <location>
        <begin position="155"/>
        <end position="176"/>
    </location>
</feature>
<dbReference type="InterPro" id="IPR036179">
    <property type="entry name" value="Ig-like_dom_sf"/>
</dbReference>
<evidence type="ECO:0000256" key="1">
    <source>
        <dbReference type="SAM" id="Phobius"/>
    </source>
</evidence>
<feature type="signal peptide" evidence="2">
    <location>
        <begin position="1"/>
        <end position="24"/>
    </location>
</feature>
<keyword evidence="1" id="KW-1133">Transmembrane helix</keyword>
<dbReference type="PANTHER" id="PTHR15193:SF1">
    <property type="entry name" value="CD83 ANTIGEN"/>
    <property type="match status" value="1"/>
</dbReference>
<evidence type="ECO:0000313" key="4">
    <source>
        <dbReference type="EMBL" id="CAB1445912.1"/>
    </source>
</evidence>
<name>A0A9N7VAY5_PLEPL</name>
<evidence type="ECO:0000259" key="3">
    <source>
        <dbReference type="PROSITE" id="PS50835"/>
    </source>
</evidence>
<protein>
    <recommendedName>
        <fullName evidence="3">Ig-like domain-containing protein</fullName>
    </recommendedName>
</protein>
<dbReference type="AlphaFoldDB" id="A0A9N7VAY5"/>
<keyword evidence="1" id="KW-0472">Membrane</keyword>